<organism evidence="6 7">
    <name type="scientific">Solimonas marina</name>
    <dbReference type="NCBI Taxonomy" id="2714601"/>
    <lineage>
        <taxon>Bacteria</taxon>
        <taxon>Pseudomonadati</taxon>
        <taxon>Pseudomonadota</taxon>
        <taxon>Gammaproteobacteria</taxon>
        <taxon>Nevskiales</taxon>
        <taxon>Nevskiaceae</taxon>
        <taxon>Solimonas</taxon>
    </lineage>
</organism>
<evidence type="ECO:0000256" key="3">
    <source>
        <dbReference type="ARBA" id="ARBA00023163"/>
    </source>
</evidence>
<protein>
    <submittedName>
        <fullName evidence="6">Helix-turn-helix transcriptional regulator</fullName>
    </submittedName>
</protein>
<evidence type="ECO:0000256" key="1">
    <source>
        <dbReference type="ARBA" id="ARBA00023015"/>
    </source>
</evidence>
<dbReference type="InterPro" id="IPR036390">
    <property type="entry name" value="WH_DNA-bd_sf"/>
</dbReference>
<dbReference type="Pfam" id="PF01638">
    <property type="entry name" value="HxlR"/>
    <property type="match status" value="1"/>
</dbReference>
<accession>A0A969WC11</accession>
<sequence>MKVRLSEPADDVRRDLDQCAIAAAAELIGDRWCLLVLREAFMGVRRYDAFLRNTGCSTAVLASRLKKLVDAGVLRRQAYRDDGDRERSEYRLTSRGVDLLPVIVALMDWGDRHASPPGGGPVRLLDRRSGGRIRAALVNESGEVVEPRDSQPVRNPDFRAPR</sequence>
<keyword evidence="2" id="KW-0238">DNA-binding</keyword>
<feature type="domain" description="HTH hxlR-type" evidence="5">
    <location>
        <begin position="19"/>
        <end position="118"/>
    </location>
</feature>
<evidence type="ECO:0000256" key="4">
    <source>
        <dbReference type="SAM" id="MobiDB-lite"/>
    </source>
</evidence>
<dbReference type="AlphaFoldDB" id="A0A969WC11"/>
<dbReference type="Proteomes" id="UP000653472">
    <property type="component" value="Unassembled WGS sequence"/>
</dbReference>
<keyword evidence="1" id="KW-0805">Transcription regulation</keyword>
<dbReference type="SUPFAM" id="SSF46785">
    <property type="entry name" value="Winged helix' DNA-binding domain"/>
    <property type="match status" value="1"/>
</dbReference>
<proteinExistence type="predicted"/>
<dbReference type="Gene3D" id="1.10.10.10">
    <property type="entry name" value="Winged helix-like DNA-binding domain superfamily/Winged helix DNA-binding domain"/>
    <property type="match status" value="1"/>
</dbReference>
<keyword evidence="3" id="KW-0804">Transcription</keyword>
<dbReference type="PROSITE" id="PS51118">
    <property type="entry name" value="HTH_HXLR"/>
    <property type="match status" value="1"/>
</dbReference>
<keyword evidence="7" id="KW-1185">Reference proteome</keyword>
<dbReference type="GO" id="GO:0003677">
    <property type="term" value="F:DNA binding"/>
    <property type="evidence" value="ECO:0007669"/>
    <property type="project" value="UniProtKB-KW"/>
</dbReference>
<feature type="compositionally biased region" description="Basic and acidic residues" evidence="4">
    <location>
        <begin position="145"/>
        <end position="162"/>
    </location>
</feature>
<evidence type="ECO:0000313" key="7">
    <source>
        <dbReference type="Proteomes" id="UP000653472"/>
    </source>
</evidence>
<comment type="caution">
    <text evidence="6">The sequence shown here is derived from an EMBL/GenBank/DDBJ whole genome shotgun (WGS) entry which is preliminary data.</text>
</comment>
<reference evidence="6" key="1">
    <citation type="submission" date="2020-03" db="EMBL/GenBank/DDBJ databases">
        <title>Solimonas marina sp. nov., isolated from deep seawater of the Pacific Ocean.</title>
        <authorList>
            <person name="Liu X."/>
            <person name="Lai Q."/>
            <person name="Sun F."/>
            <person name="Gai Y."/>
            <person name="Li G."/>
            <person name="Shao Z."/>
        </authorList>
    </citation>
    <scope>NUCLEOTIDE SEQUENCE</scope>
    <source>
        <strain evidence="6">C16B3</strain>
    </source>
</reference>
<dbReference type="InterPro" id="IPR036388">
    <property type="entry name" value="WH-like_DNA-bd_sf"/>
</dbReference>
<gene>
    <name evidence="6" type="ORF">G7Y82_13520</name>
</gene>
<feature type="region of interest" description="Disordered" evidence="4">
    <location>
        <begin position="141"/>
        <end position="162"/>
    </location>
</feature>
<evidence type="ECO:0000313" key="6">
    <source>
        <dbReference type="EMBL" id="NKF23335.1"/>
    </source>
</evidence>
<evidence type="ECO:0000259" key="5">
    <source>
        <dbReference type="PROSITE" id="PS51118"/>
    </source>
</evidence>
<name>A0A969WC11_9GAMM</name>
<dbReference type="InterPro" id="IPR002577">
    <property type="entry name" value="HTH_HxlR"/>
</dbReference>
<dbReference type="PANTHER" id="PTHR33204:SF18">
    <property type="entry name" value="TRANSCRIPTIONAL REGULATORY PROTEIN"/>
    <property type="match status" value="1"/>
</dbReference>
<dbReference type="EMBL" id="JAAVXB010000007">
    <property type="protein sequence ID" value="NKF23335.1"/>
    <property type="molecule type" value="Genomic_DNA"/>
</dbReference>
<dbReference type="RefSeq" id="WP_168148653.1">
    <property type="nucleotide sequence ID" value="NZ_JAAVXB010000007.1"/>
</dbReference>
<evidence type="ECO:0000256" key="2">
    <source>
        <dbReference type="ARBA" id="ARBA00023125"/>
    </source>
</evidence>
<dbReference type="PANTHER" id="PTHR33204">
    <property type="entry name" value="TRANSCRIPTIONAL REGULATOR, MARR FAMILY"/>
    <property type="match status" value="1"/>
</dbReference>